<feature type="domain" description="Moybdenum cofactor oxidoreductase dimerisation" evidence="6">
    <location>
        <begin position="161"/>
        <end position="275"/>
    </location>
</feature>
<keyword evidence="4" id="KW-0560">Oxidoreductase</keyword>
<dbReference type="Pfam" id="PF03404">
    <property type="entry name" value="Mo-co_dimer"/>
    <property type="match status" value="1"/>
</dbReference>
<dbReference type="PANTHER" id="PTHR19372:SF7">
    <property type="entry name" value="SULFITE OXIDASE, MITOCHONDRIAL"/>
    <property type="match status" value="1"/>
</dbReference>
<dbReference type="GO" id="GO:0020037">
    <property type="term" value="F:heme binding"/>
    <property type="evidence" value="ECO:0007669"/>
    <property type="project" value="TreeGrafter"/>
</dbReference>
<evidence type="ECO:0008006" key="9">
    <source>
        <dbReference type="Google" id="ProtNLM"/>
    </source>
</evidence>
<comment type="caution">
    <text evidence="7">The sequence shown here is derived from an EMBL/GenBank/DDBJ whole genome shotgun (WGS) entry which is preliminary data.</text>
</comment>
<dbReference type="GO" id="GO:0005739">
    <property type="term" value="C:mitochondrion"/>
    <property type="evidence" value="ECO:0007669"/>
    <property type="project" value="TreeGrafter"/>
</dbReference>
<dbReference type="PRINTS" id="PR00407">
    <property type="entry name" value="EUMOPTERIN"/>
</dbReference>
<evidence type="ECO:0000256" key="4">
    <source>
        <dbReference type="ARBA" id="ARBA00023002"/>
    </source>
</evidence>
<dbReference type="GO" id="GO:0030151">
    <property type="term" value="F:molybdenum ion binding"/>
    <property type="evidence" value="ECO:0007669"/>
    <property type="project" value="InterPro"/>
</dbReference>
<evidence type="ECO:0000259" key="5">
    <source>
        <dbReference type="Pfam" id="PF00174"/>
    </source>
</evidence>
<dbReference type="Gene3D" id="2.60.40.650">
    <property type="match status" value="1"/>
</dbReference>
<evidence type="ECO:0000313" key="7">
    <source>
        <dbReference type="EMBL" id="CAF9913626.1"/>
    </source>
</evidence>
<evidence type="ECO:0000256" key="3">
    <source>
        <dbReference type="ARBA" id="ARBA00022723"/>
    </source>
</evidence>
<dbReference type="GO" id="GO:0043546">
    <property type="term" value="F:molybdopterin cofactor binding"/>
    <property type="evidence" value="ECO:0007669"/>
    <property type="project" value="TreeGrafter"/>
</dbReference>
<evidence type="ECO:0000256" key="2">
    <source>
        <dbReference type="ARBA" id="ARBA00022505"/>
    </source>
</evidence>
<name>A0A8H3F3F1_9LECA</name>
<dbReference type="OrthoDB" id="10051395at2759"/>
<accession>A0A8H3F3F1</accession>
<keyword evidence="3" id="KW-0479">Metal-binding</keyword>
<dbReference type="PANTHER" id="PTHR19372">
    <property type="entry name" value="SULFITE REDUCTASE"/>
    <property type="match status" value="1"/>
</dbReference>
<gene>
    <name evidence="7" type="ORF">GOMPHAMPRED_007981</name>
</gene>
<feature type="domain" description="Oxidoreductase molybdopterin-binding" evidence="5">
    <location>
        <begin position="2"/>
        <end position="133"/>
    </location>
</feature>
<sequence length="279" mass="31411">MRTKIKEVNGIDWGEGAVMNCAWTGVRLVDLLSHVFGSQLADLSLEQRRSKHVAFACRSVATQDDDWYGSSIVLERALHRDADVLLAFQQNHLPLTPEHGSPVRLIVPGIAGARSVKWLDSITIQDHECQNFYMQRDYKILPPQAEDTEQAKEWWDKVEPLMEMPVNSVVVADQTMERDAEGLVEVGGYALPGGDGGPVVKVEVRVDDGEWVEVQTLQQGGGKWAWVLWRWKGEVESGKHTIWSRATDYAGHRQDCERSEWNLRGIAYNGYGEAEVEVV</sequence>
<dbReference type="EMBL" id="CAJPDQ010000008">
    <property type="protein sequence ID" value="CAF9913626.1"/>
    <property type="molecule type" value="Genomic_DNA"/>
</dbReference>
<evidence type="ECO:0000313" key="8">
    <source>
        <dbReference type="Proteomes" id="UP000664169"/>
    </source>
</evidence>
<dbReference type="Gene3D" id="3.90.420.10">
    <property type="entry name" value="Oxidoreductase, molybdopterin-binding domain"/>
    <property type="match status" value="1"/>
</dbReference>
<keyword evidence="8" id="KW-1185">Reference proteome</keyword>
<dbReference type="GO" id="GO:0008482">
    <property type="term" value="F:sulfite oxidase activity"/>
    <property type="evidence" value="ECO:0007669"/>
    <property type="project" value="TreeGrafter"/>
</dbReference>
<dbReference type="InterPro" id="IPR005066">
    <property type="entry name" value="MoCF_OxRdtse_dimer"/>
</dbReference>
<proteinExistence type="predicted"/>
<dbReference type="Proteomes" id="UP000664169">
    <property type="component" value="Unassembled WGS sequence"/>
</dbReference>
<dbReference type="SUPFAM" id="SSF81296">
    <property type="entry name" value="E set domains"/>
    <property type="match status" value="1"/>
</dbReference>
<dbReference type="InterPro" id="IPR036374">
    <property type="entry name" value="OxRdtase_Mopterin-bd_sf"/>
</dbReference>
<protein>
    <recommendedName>
        <fullName evidence="9">Sulfite oxidase</fullName>
    </recommendedName>
</protein>
<dbReference type="InterPro" id="IPR014756">
    <property type="entry name" value="Ig_E-set"/>
</dbReference>
<comment type="cofactor">
    <cofactor evidence="1">
        <name>Mo-molybdopterin</name>
        <dbReference type="ChEBI" id="CHEBI:71302"/>
    </cofactor>
</comment>
<dbReference type="Pfam" id="PF00174">
    <property type="entry name" value="Oxidored_molyb"/>
    <property type="match status" value="1"/>
</dbReference>
<dbReference type="GO" id="GO:0006790">
    <property type="term" value="P:sulfur compound metabolic process"/>
    <property type="evidence" value="ECO:0007669"/>
    <property type="project" value="TreeGrafter"/>
</dbReference>
<evidence type="ECO:0000256" key="1">
    <source>
        <dbReference type="ARBA" id="ARBA00001924"/>
    </source>
</evidence>
<dbReference type="InterPro" id="IPR000572">
    <property type="entry name" value="OxRdtase_Mopterin-bd_dom"/>
</dbReference>
<dbReference type="InterPro" id="IPR008335">
    <property type="entry name" value="Mopterin_OxRdtase_euk"/>
</dbReference>
<keyword evidence="2" id="KW-0500">Molybdenum</keyword>
<evidence type="ECO:0000259" key="6">
    <source>
        <dbReference type="Pfam" id="PF03404"/>
    </source>
</evidence>
<dbReference type="AlphaFoldDB" id="A0A8H3F3F1"/>
<reference evidence="7" key="1">
    <citation type="submission" date="2021-03" db="EMBL/GenBank/DDBJ databases">
        <authorList>
            <person name="Tagirdzhanova G."/>
        </authorList>
    </citation>
    <scope>NUCLEOTIDE SEQUENCE</scope>
</reference>
<dbReference type="SUPFAM" id="SSF56524">
    <property type="entry name" value="Oxidoreductase molybdopterin-binding domain"/>
    <property type="match status" value="1"/>
</dbReference>
<organism evidence="7 8">
    <name type="scientific">Gomphillus americanus</name>
    <dbReference type="NCBI Taxonomy" id="1940652"/>
    <lineage>
        <taxon>Eukaryota</taxon>
        <taxon>Fungi</taxon>
        <taxon>Dikarya</taxon>
        <taxon>Ascomycota</taxon>
        <taxon>Pezizomycotina</taxon>
        <taxon>Lecanoromycetes</taxon>
        <taxon>OSLEUM clade</taxon>
        <taxon>Ostropomycetidae</taxon>
        <taxon>Ostropales</taxon>
        <taxon>Graphidaceae</taxon>
        <taxon>Gomphilloideae</taxon>
        <taxon>Gomphillus</taxon>
    </lineage>
</organism>